<organism evidence="2 3">
    <name type="scientific">Parelaphostrongylus tenuis</name>
    <name type="common">Meningeal worm</name>
    <dbReference type="NCBI Taxonomy" id="148309"/>
    <lineage>
        <taxon>Eukaryota</taxon>
        <taxon>Metazoa</taxon>
        <taxon>Ecdysozoa</taxon>
        <taxon>Nematoda</taxon>
        <taxon>Chromadorea</taxon>
        <taxon>Rhabditida</taxon>
        <taxon>Rhabditina</taxon>
        <taxon>Rhabditomorpha</taxon>
        <taxon>Strongyloidea</taxon>
        <taxon>Metastrongylidae</taxon>
        <taxon>Parelaphostrongylus</taxon>
    </lineage>
</organism>
<evidence type="ECO:0000313" key="2">
    <source>
        <dbReference type="EMBL" id="KAJ1359130.1"/>
    </source>
</evidence>
<feature type="compositionally biased region" description="Basic and acidic residues" evidence="1">
    <location>
        <begin position="68"/>
        <end position="98"/>
    </location>
</feature>
<feature type="compositionally biased region" description="Polar residues" evidence="1">
    <location>
        <begin position="1"/>
        <end position="10"/>
    </location>
</feature>
<protein>
    <submittedName>
        <fullName evidence="2">Uncharacterized protein</fullName>
    </submittedName>
</protein>
<feature type="region of interest" description="Disordered" evidence="1">
    <location>
        <begin position="1"/>
        <end position="98"/>
    </location>
</feature>
<reference evidence="2" key="1">
    <citation type="submission" date="2021-06" db="EMBL/GenBank/DDBJ databases">
        <title>Parelaphostrongylus tenuis whole genome reference sequence.</title>
        <authorList>
            <person name="Garwood T.J."/>
            <person name="Larsen P.A."/>
            <person name="Fountain-Jones N.M."/>
            <person name="Garbe J.R."/>
            <person name="Macchietto M.G."/>
            <person name="Kania S.A."/>
            <person name="Gerhold R.W."/>
            <person name="Richards J.E."/>
            <person name="Wolf T.M."/>
        </authorList>
    </citation>
    <scope>NUCLEOTIDE SEQUENCE</scope>
    <source>
        <strain evidence="2">MNPRO001-30</strain>
        <tissue evidence="2">Meninges</tissue>
    </source>
</reference>
<name>A0AAD5MID3_PARTN</name>
<feature type="compositionally biased region" description="Polar residues" evidence="1">
    <location>
        <begin position="37"/>
        <end position="48"/>
    </location>
</feature>
<gene>
    <name evidence="2" type="ORF">KIN20_017781</name>
</gene>
<dbReference type="EMBL" id="JAHQIW010003548">
    <property type="protein sequence ID" value="KAJ1359130.1"/>
    <property type="molecule type" value="Genomic_DNA"/>
</dbReference>
<evidence type="ECO:0000313" key="3">
    <source>
        <dbReference type="Proteomes" id="UP001196413"/>
    </source>
</evidence>
<evidence type="ECO:0000256" key="1">
    <source>
        <dbReference type="SAM" id="MobiDB-lite"/>
    </source>
</evidence>
<dbReference type="AlphaFoldDB" id="A0AAD5MID3"/>
<feature type="compositionally biased region" description="Basic and acidic residues" evidence="1">
    <location>
        <begin position="11"/>
        <end position="35"/>
    </location>
</feature>
<keyword evidence="3" id="KW-1185">Reference proteome</keyword>
<dbReference type="Proteomes" id="UP001196413">
    <property type="component" value="Unassembled WGS sequence"/>
</dbReference>
<proteinExistence type="predicted"/>
<comment type="caution">
    <text evidence="2">The sequence shown here is derived from an EMBL/GenBank/DDBJ whole genome shotgun (WGS) entry which is preliminary data.</text>
</comment>
<sequence>MDPTNDVESVSSREPDRLEEIRSPEDGASRLRVIESESGSPHLTSSVPSKEKQAGSPKKPNLPTGKTLGKEATIEKKKECDPAKSSSSRERLTQVKRL</sequence>
<accession>A0AAD5MID3</accession>